<proteinExistence type="predicted"/>
<comment type="caution">
    <text evidence="1">The sequence shown here is derived from an EMBL/GenBank/DDBJ whole genome shotgun (WGS) entry which is preliminary data.</text>
</comment>
<name>A0AAV4JRT9_9GAST</name>
<evidence type="ECO:0000313" key="1">
    <source>
        <dbReference type="EMBL" id="GFS25488.1"/>
    </source>
</evidence>
<protein>
    <submittedName>
        <fullName evidence="1">Uncharacterized protein</fullName>
    </submittedName>
</protein>
<gene>
    <name evidence="1" type="ORF">ElyMa_007028200</name>
</gene>
<accession>A0AAV4JRT9</accession>
<keyword evidence="2" id="KW-1185">Reference proteome</keyword>
<evidence type="ECO:0000313" key="2">
    <source>
        <dbReference type="Proteomes" id="UP000762676"/>
    </source>
</evidence>
<reference evidence="1 2" key="1">
    <citation type="journal article" date="2021" name="Elife">
        <title>Chloroplast acquisition without the gene transfer in kleptoplastic sea slugs, Plakobranchus ocellatus.</title>
        <authorList>
            <person name="Maeda T."/>
            <person name="Takahashi S."/>
            <person name="Yoshida T."/>
            <person name="Shimamura S."/>
            <person name="Takaki Y."/>
            <person name="Nagai Y."/>
            <person name="Toyoda A."/>
            <person name="Suzuki Y."/>
            <person name="Arimoto A."/>
            <person name="Ishii H."/>
            <person name="Satoh N."/>
            <person name="Nishiyama T."/>
            <person name="Hasebe M."/>
            <person name="Maruyama T."/>
            <person name="Minagawa J."/>
            <person name="Obokata J."/>
            <person name="Shigenobu S."/>
        </authorList>
    </citation>
    <scope>NUCLEOTIDE SEQUENCE [LARGE SCALE GENOMIC DNA]</scope>
</reference>
<dbReference type="EMBL" id="BMAT01014045">
    <property type="protein sequence ID" value="GFS25488.1"/>
    <property type="molecule type" value="Genomic_DNA"/>
</dbReference>
<dbReference type="AlphaFoldDB" id="A0AAV4JRT9"/>
<sequence length="95" mass="11072">MEERWNMDIRTARQHGLHRVDSKGQTTLFRLQPGHYRSKVHIPTRLAKMASACAEKLLILQNILQDCIDLQTKLWGTLEELEKTNSFIHQTGFNI</sequence>
<organism evidence="1 2">
    <name type="scientific">Elysia marginata</name>
    <dbReference type="NCBI Taxonomy" id="1093978"/>
    <lineage>
        <taxon>Eukaryota</taxon>
        <taxon>Metazoa</taxon>
        <taxon>Spiralia</taxon>
        <taxon>Lophotrochozoa</taxon>
        <taxon>Mollusca</taxon>
        <taxon>Gastropoda</taxon>
        <taxon>Heterobranchia</taxon>
        <taxon>Euthyneura</taxon>
        <taxon>Panpulmonata</taxon>
        <taxon>Sacoglossa</taxon>
        <taxon>Placobranchoidea</taxon>
        <taxon>Plakobranchidae</taxon>
        <taxon>Elysia</taxon>
    </lineage>
</organism>
<dbReference type="Proteomes" id="UP000762676">
    <property type="component" value="Unassembled WGS sequence"/>
</dbReference>